<evidence type="ECO:0000313" key="2">
    <source>
        <dbReference type="Proteomes" id="UP000625551"/>
    </source>
</evidence>
<sequence>MHRFTTYIALFLLLLFTRAMVPDQLLLSLHSHAHTEHSHLAGDQNKAQVDKKHSHCPVEDLFGAPYHGVTEVYTFPELSILPEHTARYTAYQAFDAHARLALRGPPAVV</sequence>
<gene>
    <name evidence="1" type="ORF">H9Q13_08860</name>
</gene>
<keyword evidence="2" id="KW-1185">Reference proteome</keyword>
<comment type="caution">
    <text evidence="1">The sequence shown here is derived from an EMBL/GenBank/DDBJ whole genome shotgun (WGS) entry which is preliminary data.</text>
</comment>
<evidence type="ECO:0000313" key="1">
    <source>
        <dbReference type="EMBL" id="MBD1397272.1"/>
    </source>
</evidence>
<dbReference type="EMBL" id="JACXAJ010000003">
    <property type="protein sequence ID" value="MBD1397272.1"/>
    <property type="molecule type" value="Genomic_DNA"/>
</dbReference>
<organism evidence="1 2">
    <name type="scientific">Pontibacter aquaedesilientis</name>
    <dbReference type="NCBI Taxonomy" id="2766980"/>
    <lineage>
        <taxon>Bacteria</taxon>
        <taxon>Pseudomonadati</taxon>
        <taxon>Bacteroidota</taxon>
        <taxon>Cytophagia</taxon>
        <taxon>Cytophagales</taxon>
        <taxon>Hymenobacteraceae</taxon>
        <taxon>Pontibacter</taxon>
    </lineage>
</organism>
<protein>
    <recommendedName>
        <fullName evidence="3">Secreted protein</fullName>
    </recommendedName>
</protein>
<accession>A0ABR7XG52</accession>
<evidence type="ECO:0008006" key="3">
    <source>
        <dbReference type="Google" id="ProtNLM"/>
    </source>
</evidence>
<name>A0ABR7XG52_9BACT</name>
<dbReference type="RefSeq" id="WP_191183437.1">
    <property type="nucleotide sequence ID" value="NZ_JACXAJ010000003.1"/>
</dbReference>
<proteinExistence type="predicted"/>
<reference evidence="1 2" key="1">
    <citation type="submission" date="2020-09" db="EMBL/GenBank/DDBJ databases">
        <title>Genome sequencing and assembly of Pontibacter sp.</title>
        <authorList>
            <person name="Chhetri G."/>
        </authorList>
    </citation>
    <scope>NUCLEOTIDE SEQUENCE [LARGE SCALE GENOMIC DNA]</scope>
    <source>
        <strain evidence="1 2">JH31</strain>
    </source>
</reference>
<dbReference type="Proteomes" id="UP000625551">
    <property type="component" value="Unassembled WGS sequence"/>
</dbReference>